<feature type="non-terminal residue" evidence="2">
    <location>
        <position position="239"/>
    </location>
</feature>
<evidence type="ECO:0000256" key="1">
    <source>
        <dbReference type="SAM" id="SignalP"/>
    </source>
</evidence>
<proteinExistence type="predicted"/>
<name>A0A3S1B6J7_ELYCH</name>
<dbReference type="EMBL" id="RQTK01000954">
    <property type="protein sequence ID" value="RUS73290.1"/>
    <property type="molecule type" value="Genomic_DNA"/>
</dbReference>
<evidence type="ECO:0000313" key="2">
    <source>
        <dbReference type="EMBL" id="RUS73290.1"/>
    </source>
</evidence>
<accession>A0A3S1B6J7</accession>
<keyword evidence="3" id="KW-1185">Reference proteome</keyword>
<feature type="signal peptide" evidence="1">
    <location>
        <begin position="1"/>
        <end position="16"/>
    </location>
</feature>
<reference evidence="2 3" key="1">
    <citation type="submission" date="2019-01" db="EMBL/GenBank/DDBJ databases">
        <title>A draft genome assembly of the solar-powered sea slug Elysia chlorotica.</title>
        <authorList>
            <person name="Cai H."/>
            <person name="Li Q."/>
            <person name="Fang X."/>
            <person name="Li J."/>
            <person name="Curtis N.E."/>
            <person name="Altenburger A."/>
            <person name="Shibata T."/>
            <person name="Feng M."/>
            <person name="Maeda T."/>
            <person name="Schwartz J.A."/>
            <person name="Shigenobu S."/>
            <person name="Lundholm N."/>
            <person name="Nishiyama T."/>
            <person name="Yang H."/>
            <person name="Hasebe M."/>
            <person name="Li S."/>
            <person name="Pierce S.K."/>
            <person name="Wang J."/>
        </authorList>
    </citation>
    <scope>NUCLEOTIDE SEQUENCE [LARGE SCALE GENOMIC DNA]</scope>
    <source>
        <strain evidence="2">EC2010</strain>
        <tissue evidence="2">Whole organism of an adult</tissue>
    </source>
</reference>
<keyword evidence="1" id="KW-0732">Signal</keyword>
<evidence type="ECO:0000313" key="3">
    <source>
        <dbReference type="Proteomes" id="UP000271974"/>
    </source>
</evidence>
<dbReference type="OrthoDB" id="10043133at2759"/>
<organism evidence="2 3">
    <name type="scientific">Elysia chlorotica</name>
    <name type="common">Eastern emerald elysia</name>
    <name type="synonym">Sea slug</name>
    <dbReference type="NCBI Taxonomy" id="188477"/>
    <lineage>
        <taxon>Eukaryota</taxon>
        <taxon>Metazoa</taxon>
        <taxon>Spiralia</taxon>
        <taxon>Lophotrochozoa</taxon>
        <taxon>Mollusca</taxon>
        <taxon>Gastropoda</taxon>
        <taxon>Heterobranchia</taxon>
        <taxon>Euthyneura</taxon>
        <taxon>Panpulmonata</taxon>
        <taxon>Sacoglossa</taxon>
        <taxon>Placobranchoidea</taxon>
        <taxon>Plakobranchidae</taxon>
        <taxon>Elysia</taxon>
    </lineage>
</organism>
<gene>
    <name evidence="2" type="ORF">EGW08_018939</name>
</gene>
<feature type="chain" id="PRO_5018661018" evidence="1">
    <location>
        <begin position="17"/>
        <end position="239"/>
    </location>
</feature>
<dbReference type="AlphaFoldDB" id="A0A3S1B6J7"/>
<protein>
    <submittedName>
        <fullName evidence="2">Uncharacterized protein</fullName>
    </submittedName>
</protein>
<sequence length="239" mass="26493">MKVVVWIITFILLSESVHIRALSRTSDESEARLARIQPEEGFLPGSKDIFLLSQSNFTNCVLRSRDPWVVIPTSGDALGVWKRLVKSLKGVAFFGTINPTQDAQLLSELNFPTQSSVESGAVVARVYPYGKANVKARQYQDISDPDDIQSFIVQSLPGDTVTSVGSDEELNEFLMNCLLNAPTKFPVVFIVDESRAVPGQFLSLSSRLGRYFSFCRVGVASAWALLRDLDTEQVLVQEE</sequence>
<dbReference type="Proteomes" id="UP000271974">
    <property type="component" value="Unassembled WGS sequence"/>
</dbReference>
<dbReference type="STRING" id="188477.A0A3S1B6J7"/>
<comment type="caution">
    <text evidence="2">The sequence shown here is derived from an EMBL/GenBank/DDBJ whole genome shotgun (WGS) entry which is preliminary data.</text>
</comment>